<organism evidence="1 2">
    <name type="scientific">Nitrobacter hamburgensis (strain DSM 10229 / NCIMB 13809 / X14)</name>
    <dbReference type="NCBI Taxonomy" id="323097"/>
    <lineage>
        <taxon>Bacteria</taxon>
        <taxon>Pseudomonadati</taxon>
        <taxon>Pseudomonadota</taxon>
        <taxon>Alphaproteobacteria</taxon>
        <taxon>Hyphomicrobiales</taxon>
        <taxon>Nitrobacteraceae</taxon>
        <taxon>Nitrobacter</taxon>
    </lineage>
</organism>
<evidence type="ECO:0000313" key="2">
    <source>
        <dbReference type="Proteomes" id="UP000001953"/>
    </source>
</evidence>
<evidence type="ECO:0000313" key="1">
    <source>
        <dbReference type="EMBL" id="ABE63631.1"/>
    </source>
</evidence>
<dbReference type="EMBL" id="CP000319">
    <property type="protein sequence ID" value="ABE63631.1"/>
    <property type="molecule type" value="Genomic_DNA"/>
</dbReference>
<dbReference type="KEGG" id="nha:Nham_2863"/>
<dbReference type="STRING" id="323097.Nham_2863"/>
<dbReference type="Proteomes" id="UP000001953">
    <property type="component" value="Chromosome"/>
</dbReference>
<accession>Q1QJG6</accession>
<dbReference type="HOGENOM" id="CLU_1990289_0_0_5"/>
<reference evidence="1 2" key="1">
    <citation type="submission" date="2006-03" db="EMBL/GenBank/DDBJ databases">
        <title>Complete sequence of chromosome of Nitrobacter hamburgensis X14.</title>
        <authorList>
            <consortium name="US DOE Joint Genome Institute"/>
            <person name="Copeland A."/>
            <person name="Lucas S."/>
            <person name="Lapidus A."/>
            <person name="Barry K."/>
            <person name="Detter J.C."/>
            <person name="Glavina del Rio T."/>
            <person name="Hammon N."/>
            <person name="Israni S."/>
            <person name="Dalin E."/>
            <person name="Tice H."/>
            <person name="Pitluck S."/>
            <person name="Chain P."/>
            <person name="Malfatti S."/>
            <person name="Shin M."/>
            <person name="Vergez L."/>
            <person name="Schmutz J."/>
            <person name="Larimer F."/>
            <person name="Land M."/>
            <person name="Hauser L."/>
            <person name="Kyrpides N."/>
            <person name="Ivanova N."/>
            <person name="Ward B."/>
            <person name="Arp D."/>
            <person name="Klotz M."/>
            <person name="Stein L."/>
            <person name="O'Mullan G."/>
            <person name="Starkenburg S."/>
            <person name="Sayavedra L."/>
            <person name="Poret-Peterson A.T."/>
            <person name="Gentry M.E."/>
            <person name="Bruce D."/>
            <person name="Richardson P."/>
        </authorList>
    </citation>
    <scope>NUCLEOTIDE SEQUENCE [LARGE SCALE GENOMIC DNA]</scope>
    <source>
        <strain evidence="2">DSM 10229 / NCIMB 13809 / X14</strain>
    </source>
</reference>
<proteinExistence type="predicted"/>
<dbReference type="AlphaFoldDB" id="Q1QJG6"/>
<sequence length="125" mass="13949">MPHRSSSKAALVGRPFAGLSWPRRRTGAGICFDFCFDLRRILSDKPRMPKKPGTNPKGEFAFFNVLYEDGSQRSNRRVPNELLGGLEGDEPARAFIVEQDREIAEKGGRPPPVIKIISRVGAKKK</sequence>
<gene>
    <name evidence="1" type="ordered locus">Nham_2863</name>
</gene>
<keyword evidence="2" id="KW-1185">Reference proteome</keyword>
<protein>
    <submittedName>
        <fullName evidence="1">Uncharacterized protein</fullName>
    </submittedName>
</protein>
<name>Q1QJG6_NITHX</name>
<dbReference type="eggNOG" id="ENOG5032YEE">
    <property type="taxonomic scope" value="Bacteria"/>
</dbReference>